<proteinExistence type="predicted"/>
<accession>A0A5E4UJK5</accession>
<dbReference type="Proteomes" id="UP000400981">
    <property type="component" value="Unassembled WGS sequence"/>
</dbReference>
<reference evidence="1 2" key="1">
    <citation type="submission" date="2019-08" db="EMBL/GenBank/DDBJ databases">
        <authorList>
            <person name="Peeters C."/>
        </authorList>
    </citation>
    <scope>NUCLEOTIDE SEQUENCE [LARGE SCALE GENOMIC DNA]</scope>
    <source>
        <strain evidence="1 2">LMG 31012</strain>
    </source>
</reference>
<gene>
    <name evidence="1" type="ORF">PEP31012_02017</name>
</gene>
<protein>
    <submittedName>
        <fullName evidence="1">Uncharacterized protein</fullName>
    </submittedName>
</protein>
<organism evidence="1 2">
    <name type="scientific">Pandoraea eparura</name>
    <dbReference type="NCBI Taxonomy" id="2508291"/>
    <lineage>
        <taxon>Bacteria</taxon>
        <taxon>Pseudomonadati</taxon>
        <taxon>Pseudomonadota</taxon>
        <taxon>Betaproteobacteria</taxon>
        <taxon>Burkholderiales</taxon>
        <taxon>Burkholderiaceae</taxon>
        <taxon>Pandoraea</taxon>
    </lineage>
</organism>
<dbReference type="OrthoDB" id="8943232at2"/>
<dbReference type="EMBL" id="CABPSH010000003">
    <property type="protein sequence ID" value="VVD99014.1"/>
    <property type="molecule type" value="Genomic_DNA"/>
</dbReference>
<name>A0A5E4UJK5_9BURK</name>
<dbReference type="AlphaFoldDB" id="A0A5E4UJK5"/>
<sequence length="161" mass="17480">MALGKIRNVVNRPPPLMHATRHSPPLPRHDVAGRLLPTAGDTAPQRYQQARDAYLAADYDRALHVLYPLLKALPLDVSVNKLVGYAHFAREDYALALVPLSAATLFTPDDPEPMLISAQCLAKLGDGALARDLAMQALETSRQNAAHADIGARAERFLATI</sequence>
<evidence type="ECO:0000313" key="1">
    <source>
        <dbReference type="EMBL" id="VVD99014.1"/>
    </source>
</evidence>
<evidence type="ECO:0000313" key="2">
    <source>
        <dbReference type="Proteomes" id="UP000400981"/>
    </source>
</evidence>
<dbReference type="InterPro" id="IPR011990">
    <property type="entry name" value="TPR-like_helical_dom_sf"/>
</dbReference>
<dbReference type="Gene3D" id="1.25.40.10">
    <property type="entry name" value="Tetratricopeptide repeat domain"/>
    <property type="match status" value="1"/>
</dbReference>
<dbReference type="SUPFAM" id="SSF48452">
    <property type="entry name" value="TPR-like"/>
    <property type="match status" value="1"/>
</dbReference>
<keyword evidence="2" id="KW-1185">Reference proteome</keyword>